<dbReference type="GO" id="GO:0008483">
    <property type="term" value="F:transaminase activity"/>
    <property type="evidence" value="ECO:0007669"/>
    <property type="project" value="UniProtKB-KW"/>
</dbReference>
<accession>A0A382KTG1</accession>
<gene>
    <name evidence="6" type="ORF">METZ01_LOCUS279667</name>
</gene>
<dbReference type="GO" id="GO:0030170">
    <property type="term" value="F:pyridoxal phosphate binding"/>
    <property type="evidence" value="ECO:0007669"/>
    <property type="project" value="InterPro"/>
</dbReference>
<organism evidence="6">
    <name type="scientific">marine metagenome</name>
    <dbReference type="NCBI Taxonomy" id="408172"/>
    <lineage>
        <taxon>unclassified sequences</taxon>
        <taxon>metagenomes</taxon>
        <taxon>ecological metagenomes</taxon>
    </lineage>
</organism>
<dbReference type="PANTHER" id="PTHR42885:SF2">
    <property type="entry name" value="HISTIDINOL-PHOSPHATE AMINOTRANSFERASE"/>
    <property type="match status" value="1"/>
</dbReference>
<dbReference type="Gene3D" id="3.40.640.10">
    <property type="entry name" value="Type I PLP-dependent aspartate aminotransferase-like (Major domain)"/>
    <property type="match status" value="1"/>
</dbReference>
<evidence type="ECO:0000256" key="3">
    <source>
        <dbReference type="ARBA" id="ARBA00022679"/>
    </source>
</evidence>
<dbReference type="CDD" id="cd00609">
    <property type="entry name" value="AAT_like"/>
    <property type="match status" value="1"/>
</dbReference>
<evidence type="ECO:0000313" key="6">
    <source>
        <dbReference type="EMBL" id="SVC26813.1"/>
    </source>
</evidence>
<protein>
    <recommendedName>
        <fullName evidence="5">Aminotransferase class I/classII large domain-containing protein</fullName>
    </recommendedName>
</protein>
<feature type="domain" description="Aminotransferase class I/classII large" evidence="5">
    <location>
        <begin position="27"/>
        <end position="234"/>
    </location>
</feature>
<dbReference type="Gene3D" id="3.90.1150.10">
    <property type="entry name" value="Aspartate Aminotransferase, domain 1"/>
    <property type="match status" value="1"/>
</dbReference>
<sequence>MIRGLEPYVPIEPPEVLAKRQGIKPEQVIKMDANENPYGASSKVAEALGAFTGYNIYPDPFQRDIRAALAAYSGFPADRIIAGSGADELIELVVRLTMDPGDQALDLTPTFGMYSVTMEMYGIEVVEVPRDEDFGVDVVAIQLAISPRTKLLFLCNPNNPTGTLTSEAEVRELLSLGPVVVVDETYHEFSGFTVAHLVEEYDNLVVLRSMSKWAGLAGVRLGYGIMAPQLVEYM</sequence>
<dbReference type="EMBL" id="UINC01082236">
    <property type="protein sequence ID" value="SVC26813.1"/>
    <property type="molecule type" value="Genomic_DNA"/>
</dbReference>
<evidence type="ECO:0000256" key="1">
    <source>
        <dbReference type="ARBA" id="ARBA00001933"/>
    </source>
</evidence>
<evidence type="ECO:0000256" key="4">
    <source>
        <dbReference type="ARBA" id="ARBA00022898"/>
    </source>
</evidence>
<dbReference type="InterPro" id="IPR015421">
    <property type="entry name" value="PyrdxlP-dep_Trfase_major"/>
</dbReference>
<feature type="non-terminal residue" evidence="6">
    <location>
        <position position="234"/>
    </location>
</feature>
<dbReference type="InterPro" id="IPR015422">
    <property type="entry name" value="PyrdxlP-dep_Trfase_small"/>
</dbReference>
<keyword evidence="2" id="KW-0032">Aminotransferase</keyword>
<dbReference type="PANTHER" id="PTHR42885">
    <property type="entry name" value="HISTIDINOL-PHOSPHATE AMINOTRANSFERASE-RELATED"/>
    <property type="match status" value="1"/>
</dbReference>
<keyword evidence="4" id="KW-0663">Pyridoxal phosphate</keyword>
<dbReference type="InterPro" id="IPR015424">
    <property type="entry name" value="PyrdxlP-dep_Trfase"/>
</dbReference>
<evidence type="ECO:0000259" key="5">
    <source>
        <dbReference type="Pfam" id="PF00155"/>
    </source>
</evidence>
<evidence type="ECO:0000256" key="2">
    <source>
        <dbReference type="ARBA" id="ARBA00022576"/>
    </source>
</evidence>
<dbReference type="Pfam" id="PF00155">
    <property type="entry name" value="Aminotran_1_2"/>
    <property type="match status" value="1"/>
</dbReference>
<dbReference type="AlphaFoldDB" id="A0A382KTG1"/>
<proteinExistence type="predicted"/>
<dbReference type="SUPFAM" id="SSF53383">
    <property type="entry name" value="PLP-dependent transferases"/>
    <property type="match status" value="1"/>
</dbReference>
<keyword evidence="3" id="KW-0808">Transferase</keyword>
<name>A0A382KTG1_9ZZZZ</name>
<comment type="cofactor">
    <cofactor evidence="1">
        <name>pyridoxal 5'-phosphate</name>
        <dbReference type="ChEBI" id="CHEBI:597326"/>
    </cofactor>
</comment>
<dbReference type="InterPro" id="IPR004839">
    <property type="entry name" value="Aminotransferase_I/II_large"/>
</dbReference>
<reference evidence="6" key="1">
    <citation type="submission" date="2018-05" db="EMBL/GenBank/DDBJ databases">
        <authorList>
            <person name="Lanie J.A."/>
            <person name="Ng W.-L."/>
            <person name="Kazmierczak K.M."/>
            <person name="Andrzejewski T.M."/>
            <person name="Davidsen T.M."/>
            <person name="Wayne K.J."/>
            <person name="Tettelin H."/>
            <person name="Glass J.I."/>
            <person name="Rusch D."/>
            <person name="Podicherti R."/>
            <person name="Tsui H.-C.T."/>
            <person name="Winkler M.E."/>
        </authorList>
    </citation>
    <scope>NUCLEOTIDE SEQUENCE</scope>
</reference>